<accession>A0ABQ9JPG9</accession>
<proteinExistence type="predicted"/>
<gene>
    <name evidence="1" type="ORF">NQ317_001535</name>
</gene>
<keyword evidence="2" id="KW-1185">Reference proteome</keyword>
<comment type="caution">
    <text evidence="1">The sequence shown here is derived from an EMBL/GenBank/DDBJ whole genome shotgun (WGS) entry which is preliminary data.</text>
</comment>
<dbReference type="Proteomes" id="UP001162164">
    <property type="component" value="Unassembled WGS sequence"/>
</dbReference>
<dbReference type="EMBL" id="JAPWTJ010000300">
    <property type="protein sequence ID" value="KAJ8979950.1"/>
    <property type="molecule type" value="Genomic_DNA"/>
</dbReference>
<reference evidence="1" key="1">
    <citation type="journal article" date="2023" name="Insect Mol. Biol.">
        <title>Genome sequencing provides insights into the evolution of gene families encoding plant cell wall-degrading enzymes in longhorned beetles.</title>
        <authorList>
            <person name="Shin N.R."/>
            <person name="Okamura Y."/>
            <person name="Kirsch R."/>
            <person name="Pauchet Y."/>
        </authorList>
    </citation>
    <scope>NUCLEOTIDE SEQUENCE</scope>
    <source>
        <strain evidence="1">MMC_N1</strain>
    </source>
</reference>
<protein>
    <submittedName>
        <fullName evidence="1">Uncharacterized protein</fullName>
    </submittedName>
</protein>
<organism evidence="1 2">
    <name type="scientific">Molorchus minor</name>
    <dbReference type="NCBI Taxonomy" id="1323400"/>
    <lineage>
        <taxon>Eukaryota</taxon>
        <taxon>Metazoa</taxon>
        <taxon>Ecdysozoa</taxon>
        <taxon>Arthropoda</taxon>
        <taxon>Hexapoda</taxon>
        <taxon>Insecta</taxon>
        <taxon>Pterygota</taxon>
        <taxon>Neoptera</taxon>
        <taxon>Endopterygota</taxon>
        <taxon>Coleoptera</taxon>
        <taxon>Polyphaga</taxon>
        <taxon>Cucujiformia</taxon>
        <taxon>Chrysomeloidea</taxon>
        <taxon>Cerambycidae</taxon>
        <taxon>Lamiinae</taxon>
        <taxon>Monochamini</taxon>
        <taxon>Molorchus</taxon>
    </lineage>
</organism>
<evidence type="ECO:0000313" key="2">
    <source>
        <dbReference type="Proteomes" id="UP001162164"/>
    </source>
</evidence>
<dbReference type="PANTHER" id="PTHR31511:SF12">
    <property type="entry name" value="RHO TERMINATION FACTOR N-TERMINAL DOMAIN-CONTAINING PROTEIN"/>
    <property type="match status" value="1"/>
</dbReference>
<evidence type="ECO:0000313" key="1">
    <source>
        <dbReference type="EMBL" id="KAJ8979950.1"/>
    </source>
</evidence>
<sequence length="72" mass="8305">MPNPNKLDESELKFTKHQRSVEVPFVIYADFECILQDVETCFPQPSLSSTTNIQQHVPCAFAYIYSVHMIKV</sequence>
<dbReference type="PANTHER" id="PTHR31511">
    <property type="entry name" value="PROTEIN CBG23764"/>
    <property type="match status" value="1"/>
</dbReference>
<name>A0ABQ9JPG9_9CUCU</name>